<evidence type="ECO:0000313" key="2">
    <source>
        <dbReference type="EMBL" id="RCW44297.1"/>
    </source>
</evidence>
<dbReference type="EMBL" id="QPJD01000012">
    <property type="protein sequence ID" value="RCW44297.1"/>
    <property type="molecule type" value="Genomic_DNA"/>
</dbReference>
<accession>A0A368VRL1</accession>
<dbReference type="Proteomes" id="UP000252415">
    <property type="component" value="Unassembled WGS sequence"/>
</dbReference>
<protein>
    <submittedName>
        <fullName evidence="2">Uncharacterized protein</fullName>
    </submittedName>
</protein>
<comment type="caution">
    <text evidence="2">The sequence shown here is derived from an EMBL/GenBank/DDBJ whole genome shotgun (WGS) entry which is preliminary data.</text>
</comment>
<dbReference type="OrthoDB" id="2656130at2"/>
<dbReference type="RefSeq" id="WP_114381839.1">
    <property type="nucleotide sequence ID" value="NZ_QPJD01000012.1"/>
</dbReference>
<evidence type="ECO:0000313" key="3">
    <source>
        <dbReference type="Proteomes" id="UP000252415"/>
    </source>
</evidence>
<dbReference type="AlphaFoldDB" id="A0A368VRL1"/>
<organism evidence="2 3">
    <name type="scientific">Paenibacillus prosopidis</name>
    <dbReference type="NCBI Taxonomy" id="630520"/>
    <lineage>
        <taxon>Bacteria</taxon>
        <taxon>Bacillati</taxon>
        <taxon>Bacillota</taxon>
        <taxon>Bacilli</taxon>
        <taxon>Bacillales</taxon>
        <taxon>Paenibacillaceae</taxon>
        <taxon>Paenibacillus</taxon>
    </lineage>
</organism>
<keyword evidence="1" id="KW-0175">Coiled coil</keyword>
<keyword evidence="3" id="KW-1185">Reference proteome</keyword>
<gene>
    <name evidence="2" type="ORF">DFP97_112161</name>
</gene>
<feature type="coiled-coil region" evidence="1">
    <location>
        <begin position="18"/>
        <end position="52"/>
    </location>
</feature>
<sequence>MDHRKRIESPSVERRRLIEKRMEMIAFLINQMNEEENNEKSSKEEIKRKSIKDYSRIIRLNWLSLVVNKVHRMFP</sequence>
<name>A0A368VRL1_9BACL</name>
<reference evidence="2 3" key="1">
    <citation type="submission" date="2018-07" db="EMBL/GenBank/DDBJ databases">
        <title>Genomic Encyclopedia of Type Strains, Phase III (KMG-III): the genomes of soil and plant-associated and newly described type strains.</title>
        <authorList>
            <person name="Whitman W."/>
        </authorList>
    </citation>
    <scope>NUCLEOTIDE SEQUENCE [LARGE SCALE GENOMIC DNA]</scope>
    <source>
        <strain evidence="2 3">CECT 7506</strain>
    </source>
</reference>
<proteinExistence type="predicted"/>
<evidence type="ECO:0000256" key="1">
    <source>
        <dbReference type="SAM" id="Coils"/>
    </source>
</evidence>